<evidence type="ECO:0000256" key="1">
    <source>
        <dbReference type="ARBA" id="ARBA00022679"/>
    </source>
</evidence>
<evidence type="ECO:0000256" key="2">
    <source>
        <dbReference type="ARBA" id="ARBA00023315"/>
    </source>
</evidence>
<dbReference type="EMBL" id="MJBI02000001">
    <property type="protein sequence ID" value="RAI82201.1"/>
    <property type="molecule type" value="Genomic_DNA"/>
</dbReference>
<keyword evidence="1" id="KW-0808">Transferase</keyword>
<accession>A0A2G5NPC2</accession>
<dbReference type="GO" id="GO:0003841">
    <property type="term" value="F:1-acylglycerol-3-phosphate O-acyltransferase activity"/>
    <property type="evidence" value="ECO:0007669"/>
    <property type="project" value="TreeGrafter"/>
</dbReference>
<reference evidence="4 5" key="1">
    <citation type="journal article" date="2018" name="Front. Microbiol.">
        <title>Description and Comparative Genomics of Macrococcus caseolyticus subsp. hominis subsp. nov., Macrococcus goetzii sp. nov., Macrococcus epidermidis sp. nov., and Macrococcus bohemicus sp. nov., Novel Macrococci From Human Clinical Material With Virulence Potential and Suspected Uptake of Foreign DNA by Natural Transformation.</title>
        <authorList>
            <person name="Maslanova I."/>
            <person name="Wertheimer Z."/>
            <person name="Sedlacek I."/>
            <person name="Svec P."/>
            <person name="Indrakova A."/>
            <person name="Kovarovic V."/>
            <person name="Schumann P."/>
            <person name="Sproer C."/>
            <person name="Kralova S."/>
            <person name="Sedo O."/>
            <person name="Kristofova L."/>
            <person name="Vrbovska V."/>
            <person name="Fuzik T."/>
            <person name="Petras P."/>
            <person name="Zdrahal Z."/>
            <person name="Ruzickova V."/>
            <person name="Doskar J."/>
            <person name="Pantucek R."/>
        </authorList>
    </citation>
    <scope>NUCLEOTIDE SEQUENCE [LARGE SCALE GENOMIC DNA]</scope>
    <source>
        <strain evidence="4 5">CCM 4927</strain>
    </source>
</reference>
<sequence>MYKFLATLIYFVTNILLRKVKVIGKENIPKNEAFIVTCNHRSMVEIIILAMALYPREVHYMAKQELFKGKLLDKFFRSVNAFPVNRANPGPSTIKTPVKLIKENKIVGIFPSGQRADNAPMKKGAATISVMSKSKLLPAAYEGPIKFKDVIFGKEKCYIMFGEPIDSQSFTAQYKKNEAIEEITQTLESKTNTLIATLKHEA</sequence>
<gene>
    <name evidence="4" type="ORF">BFS35_000525</name>
</gene>
<dbReference type="GO" id="GO:0006654">
    <property type="term" value="P:phosphatidic acid biosynthetic process"/>
    <property type="evidence" value="ECO:0007669"/>
    <property type="project" value="TreeGrafter"/>
</dbReference>
<proteinExistence type="predicted"/>
<dbReference type="RefSeq" id="WP_099579858.1">
    <property type="nucleotide sequence ID" value="NZ_MJBI02000001.1"/>
</dbReference>
<dbReference type="CDD" id="cd07989">
    <property type="entry name" value="LPLAT_AGPAT-like"/>
    <property type="match status" value="1"/>
</dbReference>
<evidence type="ECO:0000259" key="3">
    <source>
        <dbReference type="SMART" id="SM00563"/>
    </source>
</evidence>
<dbReference type="Proteomes" id="UP000229523">
    <property type="component" value="Unassembled WGS sequence"/>
</dbReference>
<dbReference type="SMART" id="SM00563">
    <property type="entry name" value="PlsC"/>
    <property type="match status" value="1"/>
</dbReference>
<dbReference type="PANTHER" id="PTHR10434">
    <property type="entry name" value="1-ACYL-SN-GLYCEROL-3-PHOSPHATE ACYLTRANSFERASE"/>
    <property type="match status" value="1"/>
</dbReference>
<feature type="domain" description="Phospholipid/glycerol acyltransferase" evidence="3">
    <location>
        <begin position="34"/>
        <end position="144"/>
    </location>
</feature>
<dbReference type="AlphaFoldDB" id="A0A2G5NPC2"/>
<dbReference type="PANTHER" id="PTHR10434:SF40">
    <property type="entry name" value="1-ACYL-SN-GLYCEROL-3-PHOSPHATE ACYLTRANSFERASE"/>
    <property type="match status" value="1"/>
</dbReference>
<keyword evidence="2 4" id="KW-0012">Acyltransferase</keyword>
<dbReference type="Pfam" id="PF01553">
    <property type="entry name" value="Acyltransferase"/>
    <property type="match status" value="1"/>
</dbReference>
<dbReference type="InterPro" id="IPR002123">
    <property type="entry name" value="Plipid/glycerol_acylTrfase"/>
</dbReference>
<name>A0A2G5NPC2_9STAP</name>
<protein>
    <submittedName>
        <fullName evidence="4">1-acyl-sn-glycerol-3-phosphate acyltransferase</fullName>
    </submittedName>
</protein>
<keyword evidence="5" id="KW-1185">Reference proteome</keyword>
<comment type="caution">
    <text evidence="4">The sequence shown here is derived from an EMBL/GenBank/DDBJ whole genome shotgun (WGS) entry which is preliminary data.</text>
</comment>
<evidence type="ECO:0000313" key="5">
    <source>
        <dbReference type="Proteomes" id="UP000229523"/>
    </source>
</evidence>
<evidence type="ECO:0000313" key="4">
    <source>
        <dbReference type="EMBL" id="RAI82201.1"/>
    </source>
</evidence>
<organism evidence="4 5">
    <name type="scientific">Macrococcoides goetzii</name>
    <dbReference type="NCBI Taxonomy" id="1891097"/>
    <lineage>
        <taxon>Bacteria</taxon>
        <taxon>Bacillati</taxon>
        <taxon>Bacillota</taxon>
        <taxon>Bacilli</taxon>
        <taxon>Bacillales</taxon>
        <taxon>Staphylococcaceae</taxon>
        <taxon>Macrococcoides</taxon>
    </lineage>
</organism>
<dbReference type="SUPFAM" id="SSF69593">
    <property type="entry name" value="Glycerol-3-phosphate (1)-acyltransferase"/>
    <property type="match status" value="1"/>
</dbReference>